<dbReference type="PANTHER" id="PTHR37422">
    <property type="entry name" value="TEICHURONIC ACID BIOSYNTHESIS PROTEIN TUAE"/>
    <property type="match status" value="1"/>
</dbReference>
<dbReference type="PANTHER" id="PTHR37422:SF13">
    <property type="entry name" value="LIPOPOLYSACCHARIDE BIOSYNTHESIS PROTEIN PA4999-RELATED"/>
    <property type="match status" value="1"/>
</dbReference>
<comment type="subcellular location">
    <subcellularLocation>
        <location evidence="1">Membrane</location>
        <topology evidence="1">Multi-pass membrane protein</topology>
    </subcellularLocation>
</comment>
<sequence>MNPSFFVTSYVSIKKFIEKHLLSILFLGLLLNSSININKNLFYVRGILIDYLIPRIYLNYFLYFFILAPFFIPLLKKYYKVLFYIFVFVFINILFSENVLYSLSFVSRRFIYIFLFLLLFYIKPKKISLNFIFILNFLYIFVFIIQFFSRSSVFPFFPFGFYPYKGVIANIDYIGYFGNKWPVPLGNFPHPNLFAAFLGFINIFYIKKISSSNFKKNWNRTYTLSVIIFFINILLALFLGSITGLLFSIVILIYFFRRYITLQYLYYLIFIVLFFVLIFIFDFSIAFKKISIISRIQQYQISFFILKKFPLFGVGVGNFISSIPLYESFKGRVFKLQPVHNIFLLYMSEFGLFGLSPIFIFYKKVKKYLRITPYSIYIILFGLLDHFLYTLNQGLLLLMLTIYLHIFIIDSNEN</sequence>
<evidence type="ECO:0000313" key="7">
    <source>
        <dbReference type="EMBL" id="PIR43485.1"/>
    </source>
</evidence>
<evidence type="ECO:0000259" key="6">
    <source>
        <dbReference type="Pfam" id="PF04932"/>
    </source>
</evidence>
<feature type="transmembrane region" description="Helical" evidence="5">
    <location>
        <begin position="188"/>
        <end position="206"/>
    </location>
</feature>
<feature type="transmembrane region" description="Helical" evidence="5">
    <location>
        <begin position="395"/>
        <end position="412"/>
    </location>
</feature>
<evidence type="ECO:0000256" key="1">
    <source>
        <dbReference type="ARBA" id="ARBA00004141"/>
    </source>
</evidence>
<proteinExistence type="predicted"/>
<feature type="transmembrane region" description="Helical" evidence="5">
    <location>
        <begin position="265"/>
        <end position="287"/>
    </location>
</feature>
<feature type="transmembrane region" description="Helical" evidence="5">
    <location>
        <begin position="82"/>
        <end position="100"/>
    </location>
</feature>
<feature type="transmembrane region" description="Helical" evidence="5">
    <location>
        <begin position="21"/>
        <end position="37"/>
    </location>
</feature>
<keyword evidence="3 5" id="KW-1133">Transmembrane helix</keyword>
<feature type="transmembrane region" description="Helical" evidence="5">
    <location>
        <begin position="343"/>
        <end position="362"/>
    </location>
</feature>
<evidence type="ECO:0000313" key="8">
    <source>
        <dbReference type="Proteomes" id="UP000230214"/>
    </source>
</evidence>
<gene>
    <name evidence="7" type="ORF">COV24_02460</name>
</gene>
<feature type="transmembrane region" description="Helical" evidence="5">
    <location>
        <begin position="129"/>
        <end position="148"/>
    </location>
</feature>
<keyword evidence="2 5" id="KW-0812">Transmembrane</keyword>
<feature type="transmembrane region" description="Helical" evidence="5">
    <location>
        <begin position="106"/>
        <end position="122"/>
    </location>
</feature>
<comment type="caution">
    <text evidence="7">The sequence shown here is derived from an EMBL/GenBank/DDBJ whole genome shotgun (WGS) entry which is preliminary data.</text>
</comment>
<dbReference type="EMBL" id="PCXU01000022">
    <property type="protein sequence ID" value="PIR43485.1"/>
    <property type="molecule type" value="Genomic_DNA"/>
</dbReference>
<reference evidence="7 8" key="1">
    <citation type="submission" date="2017-09" db="EMBL/GenBank/DDBJ databases">
        <title>Depth-based differentiation of microbial function through sediment-hosted aquifers and enrichment of novel symbionts in the deep terrestrial subsurface.</title>
        <authorList>
            <person name="Probst A.J."/>
            <person name="Ladd B."/>
            <person name="Jarett J.K."/>
            <person name="Geller-Mcgrath D.E."/>
            <person name="Sieber C.M."/>
            <person name="Emerson J.B."/>
            <person name="Anantharaman K."/>
            <person name="Thomas B.C."/>
            <person name="Malmstrom R."/>
            <person name="Stieglmeier M."/>
            <person name="Klingl A."/>
            <person name="Woyke T."/>
            <person name="Ryan C.M."/>
            <person name="Banfield J.F."/>
        </authorList>
    </citation>
    <scope>NUCLEOTIDE SEQUENCE [LARGE SCALE GENOMIC DNA]</scope>
    <source>
        <strain evidence="7">CG10_big_fil_rev_8_21_14_0_10_32_10</strain>
    </source>
</reference>
<evidence type="ECO:0000256" key="4">
    <source>
        <dbReference type="ARBA" id="ARBA00023136"/>
    </source>
</evidence>
<feature type="domain" description="O-antigen ligase-related" evidence="6">
    <location>
        <begin position="228"/>
        <end position="356"/>
    </location>
</feature>
<feature type="transmembrane region" description="Helical" evidence="5">
    <location>
        <begin position="57"/>
        <end position="75"/>
    </location>
</feature>
<evidence type="ECO:0000256" key="3">
    <source>
        <dbReference type="ARBA" id="ARBA00022989"/>
    </source>
</evidence>
<dbReference type="Proteomes" id="UP000230214">
    <property type="component" value="Unassembled WGS sequence"/>
</dbReference>
<dbReference type="InterPro" id="IPR007016">
    <property type="entry name" value="O-antigen_ligase-rel_domated"/>
</dbReference>
<feature type="transmembrane region" description="Helical" evidence="5">
    <location>
        <begin position="299"/>
        <end position="323"/>
    </location>
</feature>
<dbReference type="GO" id="GO:0016020">
    <property type="term" value="C:membrane"/>
    <property type="evidence" value="ECO:0007669"/>
    <property type="project" value="UniProtKB-SubCell"/>
</dbReference>
<dbReference type="InterPro" id="IPR051533">
    <property type="entry name" value="WaaL-like"/>
</dbReference>
<protein>
    <recommendedName>
        <fullName evidence="6">O-antigen ligase-related domain-containing protein</fullName>
    </recommendedName>
</protein>
<keyword evidence="4 5" id="KW-0472">Membrane</keyword>
<dbReference type="AlphaFoldDB" id="A0A2H0RCD3"/>
<feature type="transmembrane region" description="Helical" evidence="5">
    <location>
        <begin position="227"/>
        <end position="253"/>
    </location>
</feature>
<dbReference type="Pfam" id="PF04932">
    <property type="entry name" value="Wzy_C"/>
    <property type="match status" value="1"/>
</dbReference>
<evidence type="ECO:0000256" key="2">
    <source>
        <dbReference type="ARBA" id="ARBA00022692"/>
    </source>
</evidence>
<accession>A0A2H0RCD3</accession>
<evidence type="ECO:0000256" key="5">
    <source>
        <dbReference type="SAM" id="Phobius"/>
    </source>
</evidence>
<name>A0A2H0RCD3_UNCKA</name>
<organism evidence="7 8">
    <name type="scientific">candidate division WWE3 bacterium CG10_big_fil_rev_8_21_14_0_10_32_10</name>
    <dbReference type="NCBI Taxonomy" id="1975090"/>
    <lineage>
        <taxon>Bacteria</taxon>
        <taxon>Katanobacteria</taxon>
    </lineage>
</organism>